<name>A0A1H9BYX3_9BACT</name>
<organism evidence="3 4">
    <name type="scientific">Neolewinella agarilytica</name>
    <dbReference type="NCBI Taxonomy" id="478744"/>
    <lineage>
        <taxon>Bacteria</taxon>
        <taxon>Pseudomonadati</taxon>
        <taxon>Bacteroidota</taxon>
        <taxon>Saprospiria</taxon>
        <taxon>Saprospirales</taxon>
        <taxon>Lewinellaceae</taxon>
        <taxon>Neolewinella</taxon>
    </lineage>
</organism>
<dbReference type="RefSeq" id="WP_090165790.1">
    <property type="nucleotide sequence ID" value="NZ_FOFB01000004.1"/>
</dbReference>
<dbReference type="InterPro" id="IPR026444">
    <property type="entry name" value="Secre_tail"/>
</dbReference>
<dbReference type="CDD" id="cd14252">
    <property type="entry name" value="Dockerin_like"/>
    <property type="match status" value="1"/>
</dbReference>
<dbReference type="SUPFAM" id="SSF63446">
    <property type="entry name" value="Type I dockerin domain"/>
    <property type="match status" value="1"/>
</dbReference>
<proteinExistence type="predicted"/>
<dbReference type="EMBL" id="FOFB01000004">
    <property type="protein sequence ID" value="SEP94160.1"/>
    <property type="molecule type" value="Genomic_DNA"/>
</dbReference>
<feature type="region of interest" description="Disordered" evidence="1">
    <location>
        <begin position="765"/>
        <end position="807"/>
    </location>
</feature>
<feature type="chain" id="PRO_5011623087" evidence="2">
    <location>
        <begin position="25"/>
        <end position="1450"/>
    </location>
</feature>
<evidence type="ECO:0000313" key="4">
    <source>
        <dbReference type="Proteomes" id="UP000199021"/>
    </source>
</evidence>
<evidence type="ECO:0000313" key="3">
    <source>
        <dbReference type="EMBL" id="SEP94160.1"/>
    </source>
</evidence>
<reference evidence="4" key="1">
    <citation type="submission" date="2016-10" db="EMBL/GenBank/DDBJ databases">
        <authorList>
            <person name="Varghese N."/>
            <person name="Submissions S."/>
        </authorList>
    </citation>
    <scope>NUCLEOTIDE SEQUENCE [LARGE SCALE GENOMIC DNA]</scope>
    <source>
        <strain evidence="4">DSM 24740</strain>
    </source>
</reference>
<accession>A0A1H9BYX3</accession>
<dbReference type="STRING" id="478744.SAMN05444359_1042"/>
<dbReference type="Gene3D" id="1.10.1330.10">
    <property type="entry name" value="Dockerin domain"/>
    <property type="match status" value="1"/>
</dbReference>
<dbReference type="InterPro" id="IPR036439">
    <property type="entry name" value="Dockerin_dom_sf"/>
</dbReference>
<dbReference type="InterPro" id="IPR018247">
    <property type="entry name" value="EF_Hand_1_Ca_BS"/>
</dbReference>
<dbReference type="OrthoDB" id="9794725at2"/>
<keyword evidence="4" id="KW-1185">Reference proteome</keyword>
<protein>
    <submittedName>
        <fullName evidence="3">Por secretion system C-terminal sorting domain-containing protein</fullName>
    </submittedName>
</protein>
<evidence type="ECO:0000256" key="2">
    <source>
        <dbReference type="SAM" id="SignalP"/>
    </source>
</evidence>
<dbReference type="NCBIfam" id="TIGR04183">
    <property type="entry name" value="Por_Secre_tail"/>
    <property type="match status" value="1"/>
</dbReference>
<sequence>MYKVTQLLGLAVCLLAFGTTSLSAQSTTYEVNFASIRFVNLNLGDDCSREVIYNNILSGEPDIDGDGMVPPESAFTISIDDDDPSNGNILDGCGSFRYEIIPADGSGVLGFTFGSGTINAFDVTPPTQFMNAEAYGPFYTTELDELTINTLTANISRSFMVDGQTTMPIMGTLSSDLMLRLIAGGEIPRFSDGCSDVDVTVSDVINRDGDCGDIVITRSFTATDASADCVGDGRLNGQTVVSYDILLERPSGEDVLAPASVANFECNDPTIIAGVFPKPSVEDFPFLNGPDGPIYLNESFGNLGSTYSDSEAIVTCNSTYKFIRTFTIIDWCDTENVRTFTQVVKVGDTAPPTVMIPAQDLDFDGVADDGPLVFTTNAPNCGAFVPTNMGGLQITDGCSSISTVQAFVLLDRQEDDLLGPIDVNAPNPVNRLTPFLPAGPHTLRYIAIDDCGNEAIQDVDILIEDRSGPVIIAEDALNISLSNSGFAEVTALDVDRGSYDDCSDLILEIAFANPNSLLPIGDFGTSITLTCIDVGVVPVILRGTDANGNQNQRMSILNVVDNSAPLCIAPGAMNITCDQADDMLPEDLNAFYDADPVGTISMLDEMFGAPTSLDNCGNEVTTQTVNANINDCGTGIITRSFSVTDARGFVSAPGCQQIVTVGGMRDYTLEFPGDAETTCGNIPTFDDLMYTPFGCDNVVSNTRLDTFFASGEACYKLRRTIEVINWCEYDGIGAYYNVPRDADQDGNFEESTFLHIIPNGNTNPLDDSAILDRDGNRNNNNDIRNLDGDDNFSGSTPVDGDNDGDTGYANSRSRGAFRYIQFIKVYDETAPTITNVIADVTPGAGCEGGDFVMSYTLQDDCSPEDLTSIAEIDFDYVSVNGFTTSRMVTAAEINESSPGRFTINLTDVRPGEHAIRVRGLDGCGNTDGRIVPFTVTTGGDLSPICVGRLTFELFNDGDGGGIAIVEADDFIVDVTGNCGSEEIRYSIYREEEEASLPGFVPQPGRQSFTVTCDDEGDVMVRVYIFDANGNAAPCNAVASIEAFGENVCDDGGLGSLAGFITSPDNELLSGIEVYISDPNSMDDMMYTDNNGSFLFNGLEVGHQYMIRPNMPDEVNLTRVKTSDIFKITNHILGVQEINNPFRLVAADVNADGRVDIGDMVAIRRVILGMDDTFQNSPTWRFIRRNFSLDGLEEGWNPSIFPSTFTVSQLGGHNREADFVAIEIGDVFTEPTPRSTLALSTADQQLTTGESTEIFFSAEELAGFQGTIEATEGLTIESWNSAVLGAGNINDAFIGQGLLALSYNGSEPLAGQEVLSLTVRANRDLMISDYLSITDRLSYPEAILVDGSTAALSLQFSENAGGGTLLHQNFPNPVAAQTTIVFDLPESGPVTLTVHDIQGRLLTERAVAGLAGRNTITLSLSDDLKNTTGILTYTLEVGEERLSKRMTVVAR</sequence>
<dbReference type="Proteomes" id="UP000199021">
    <property type="component" value="Unassembled WGS sequence"/>
</dbReference>
<dbReference type="InParanoid" id="A0A1H9BYX3"/>
<keyword evidence="2" id="KW-0732">Signal</keyword>
<dbReference type="SUPFAM" id="SSF49478">
    <property type="entry name" value="Cna protein B-type domain"/>
    <property type="match status" value="1"/>
</dbReference>
<gene>
    <name evidence="3" type="ORF">SAMN05444359_1042</name>
</gene>
<evidence type="ECO:0000256" key="1">
    <source>
        <dbReference type="SAM" id="MobiDB-lite"/>
    </source>
</evidence>
<dbReference type="PROSITE" id="PS00018">
    <property type="entry name" value="EF_HAND_1"/>
    <property type="match status" value="1"/>
</dbReference>
<feature type="signal peptide" evidence="2">
    <location>
        <begin position="1"/>
        <end position="24"/>
    </location>
</feature>
<dbReference type="GO" id="GO:0000272">
    <property type="term" value="P:polysaccharide catabolic process"/>
    <property type="evidence" value="ECO:0007669"/>
    <property type="project" value="InterPro"/>
</dbReference>